<comment type="caution">
    <text evidence="2">The sequence shown here is derived from an EMBL/GenBank/DDBJ whole genome shotgun (WGS) entry which is preliminary data.</text>
</comment>
<dbReference type="Gene3D" id="3.30.1380.10">
    <property type="match status" value="1"/>
</dbReference>
<dbReference type="InterPro" id="IPR003709">
    <property type="entry name" value="VanY-like_core_dom"/>
</dbReference>
<dbReference type="CDD" id="cd14847">
    <property type="entry name" value="DD-carboxypeptidase_like"/>
    <property type="match status" value="1"/>
</dbReference>
<dbReference type="EMBL" id="JBHSAF010000001">
    <property type="protein sequence ID" value="MFC3912424.1"/>
    <property type="molecule type" value="Genomic_DNA"/>
</dbReference>
<keyword evidence="3" id="KW-1185">Reference proteome</keyword>
<protein>
    <submittedName>
        <fullName evidence="2">M15 family metallopeptidase</fullName>
    </submittedName>
</protein>
<name>A0ABV8CKJ9_9GAMM</name>
<dbReference type="InterPro" id="IPR009045">
    <property type="entry name" value="Zn_M74/Hedgehog-like"/>
</dbReference>
<organism evidence="2 3">
    <name type="scientific">Pseudaeromonas sharmana</name>
    <dbReference type="NCBI Taxonomy" id="328412"/>
    <lineage>
        <taxon>Bacteria</taxon>
        <taxon>Pseudomonadati</taxon>
        <taxon>Pseudomonadota</taxon>
        <taxon>Gammaproteobacteria</taxon>
        <taxon>Aeromonadales</taxon>
        <taxon>Aeromonadaceae</taxon>
        <taxon>Pseudaeromonas</taxon>
    </lineage>
</organism>
<proteinExistence type="predicted"/>
<gene>
    <name evidence="2" type="ORF">ACFOSS_02950</name>
</gene>
<evidence type="ECO:0000313" key="3">
    <source>
        <dbReference type="Proteomes" id="UP001595692"/>
    </source>
</evidence>
<dbReference type="Pfam" id="PF02557">
    <property type="entry name" value="VanY"/>
    <property type="match status" value="1"/>
</dbReference>
<evidence type="ECO:0000313" key="2">
    <source>
        <dbReference type="EMBL" id="MFC3912424.1"/>
    </source>
</evidence>
<sequence length="225" mass="25076">MLSTAQWLGLDDSHLVEVPNNAPHRLTAATAIAFCQLQQAAAADGLRVGIASSYRDFQRQRQIWNGKFDGSRHVHDDAGRTVDMSRLDDEAKVDAILRFSAIPGASRHHWGTDLDLFAPALLPDGQRLQLEPWEYADDGYFSPLTHWLDEHMAVFGFYRPFGDGQSVAAEPWHISHQPEAQAIQQQLSIDALAELLLASQVAGSQLLLARLPQLWQNYVLVNMGK</sequence>
<accession>A0ABV8CKJ9</accession>
<dbReference type="InterPro" id="IPR052179">
    <property type="entry name" value="DD-CPase-like"/>
</dbReference>
<dbReference type="PANTHER" id="PTHR34385">
    <property type="entry name" value="D-ALANYL-D-ALANINE CARBOXYPEPTIDASE"/>
    <property type="match status" value="1"/>
</dbReference>
<dbReference type="Proteomes" id="UP001595692">
    <property type="component" value="Unassembled WGS sequence"/>
</dbReference>
<evidence type="ECO:0000259" key="1">
    <source>
        <dbReference type="Pfam" id="PF02557"/>
    </source>
</evidence>
<dbReference type="RefSeq" id="WP_377150531.1">
    <property type="nucleotide sequence ID" value="NZ_JBHSAF010000001.1"/>
</dbReference>
<dbReference type="PANTHER" id="PTHR34385:SF1">
    <property type="entry name" value="PEPTIDOGLYCAN L-ALANYL-D-GLUTAMATE ENDOPEPTIDASE CWLK"/>
    <property type="match status" value="1"/>
</dbReference>
<reference evidence="3" key="1">
    <citation type="journal article" date="2019" name="Int. J. Syst. Evol. Microbiol.">
        <title>The Global Catalogue of Microorganisms (GCM) 10K type strain sequencing project: providing services to taxonomists for standard genome sequencing and annotation.</title>
        <authorList>
            <consortium name="The Broad Institute Genomics Platform"/>
            <consortium name="The Broad Institute Genome Sequencing Center for Infectious Disease"/>
            <person name="Wu L."/>
            <person name="Ma J."/>
        </authorList>
    </citation>
    <scope>NUCLEOTIDE SEQUENCE [LARGE SCALE GENOMIC DNA]</scope>
    <source>
        <strain evidence="3">CCUG 54939</strain>
    </source>
</reference>
<feature type="domain" description="D-alanyl-D-alanine carboxypeptidase-like core" evidence="1">
    <location>
        <begin position="24"/>
        <end position="178"/>
    </location>
</feature>
<dbReference type="SUPFAM" id="SSF55166">
    <property type="entry name" value="Hedgehog/DD-peptidase"/>
    <property type="match status" value="1"/>
</dbReference>